<evidence type="ECO:0000313" key="10">
    <source>
        <dbReference type="Ensembl" id="ENSBIXP00005034282.1"/>
    </source>
</evidence>
<reference evidence="10 11" key="1">
    <citation type="submission" date="2018-11" db="EMBL/GenBank/DDBJ databases">
        <title>Haplotype-resolved cattle genomes.</title>
        <authorList>
            <person name="Low W.Y."/>
            <person name="Tearle R."/>
            <person name="Bickhart D.M."/>
            <person name="Rosen B.D."/>
            <person name="Koren S."/>
            <person name="Rhie A."/>
            <person name="Hiendleder S."/>
            <person name="Phillippy A.M."/>
            <person name="Smith T.P.L."/>
            <person name="Williams J.L."/>
        </authorList>
    </citation>
    <scope>NUCLEOTIDE SEQUENCE [LARGE SCALE GENOMIC DNA]</scope>
</reference>
<dbReference type="GO" id="GO:0019752">
    <property type="term" value="P:carboxylic acid metabolic process"/>
    <property type="evidence" value="ECO:0007669"/>
    <property type="project" value="InterPro"/>
</dbReference>
<comment type="subunit">
    <text evidence="3">Homodimer.</text>
</comment>
<comment type="similarity">
    <text evidence="2 8">Belongs to the group II decarboxylase family.</text>
</comment>
<evidence type="ECO:0000313" key="11">
    <source>
        <dbReference type="Proteomes" id="UP000429181"/>
    </source>
</evidence>
<dbReference type="InterPro" id="IPR015424">
    <property type="entry name" value="PyrdxlP-dep_Trfase"/>
</dbReference>
<dbReference type="GO" id="GO:0042412">
    <property type="term" value="P:taurine biosynthetic process"/>
    <property type="evidence" value="ECO:0007669"/>
    <property type="project" value="TreeGrafter"/>
</dbReference>
<dbReference type="GO" id="GO:0004782">
    <property type="term" value="F:sulfinoalanine decarboxylase activity"/>
    <property type="evidence" value="ECO:0007669"/>
    <property type="project" value="TreeGrafter"/>
</dbReference>
<dbReference type="SUPFAM" id="SSF53383">
    <property type="entry name" value="PLP-dependent transferases"/>
    <property type="match status" value="1"/>
</dbReference>
<evidence type="ECO:0000256" key="6">
    <source>
        <dbReference type="ARBA" id="ARBA00023239"/>
    </source>
</evidence>
<dbReference type="InterPro" id="IPR021115">
    <property type="entry name" value="Pyridoxal-P_BS"/>
</dbReference>
<reference evidence="10" key="2">
    <citation type="submission" date="2025-08" db="UniProtKB">
        <authorList>
            <consortium name="Ensembl"/>
        </authorList>
    </citation>
    <scope>IDENTIFICATION</scope>
</reference>
<dbReference type="PROSITE" id="PS00392">
    <property type="entry name" value="DDC_GAD_HDC_YDC"/>
    <property type="match status" value="1"/>
</dbReference>
<dbReference type="GO" id="GO:0005737">
    <property type="term" value="C:cytoplasm"/>
    <property type="evidence" value="ECO:0007669"/>
    <property type="project" value="TreeGrafter"/>
</dbReference>
<accession>A0A4W2HST3</accession>
<name>A0A4W2HST3_BOBOX</name>
<dbReference type="Proteomes" id="UP000429181">
    <property type="component" value="Chromosome 5"/>
</dbReference>
<evidence type="ECO:0000256" key="2">
    <source>
        <dbReference type="ARBA" id="ARBA00009533"/>
    </source>
</evidence>
<dbReference type="FunFam" id="3.40.640.10:FF:000016">
    <property type="entry name" value="Glutamate decarboxylase like 1"/>
    <property type="match status" value="1"/>
</dbReference>
<sequence>MPWPGALSQRASTPASEPSQDPRPPPHKGFGFAGDRPQEQDRRMVSAPVSFRGISAGRVFPLLPIRVSFPKLSLVSRLQCFLILSFLVLCHQPSCLFSPSFHSHSPPPLRVPPSLFPTLIIPSPGRYTYEIAPVFVLMEEEVLKKLRALVGWSSGDGVFCPGGSISNMYAVNLARYQRYPDCKQRGLRALPPLALFTSKECHYSIKKGAAFLGLGTDSVRVVKADERGKMIPEDLERQISLAKAEGAVPFLVSATSGTTVLGAFDPLEAIADVCQHHGLWLHVDAAWGGSVLLSQTHRHLLAGIQRADSVAWNPHKLLSTGLQCSALLLRDTSNLLKRCHGSQASYLFQQDKFYDVALDTGDKVVQCGRRVDCLKLWLMWKAQGEQGLQRRVDQAFALARYLVEELKKREGFELVMEPEFVNVCFWFVPPSLRGKKGSPDYSERLSKVAPILKERMVRKGSMMIGYQPHGTRSNFFRMVVANPALTRADMDFLLNELERLGQDL</sequence>
<feature type="modified residue" description="N6-(pyridoxal phosphate)lysine" evidence="7">
    <location>
        <position position="316"/>
    </location>
</feature>
<feature type="compositionally biased region" description="Polar residues" evidence="9">
    <location>
        <begin position="9"/>
        <end position="19"/>
    </location>
</feature>
<organism evidence="10 11">
    <name type="scientific">Bos indicus x Bos taurus</name>
    <name type="common">Hybrid cattle</name>
    <dbReference type="NCBI Taxonomy" id="30522"/>
    <lineage>
        <taxon>Eukaryota</taxon>
        <taxon>Metazoa</taxon>
        <taxon>Chordata</taxon>
        <taxon>Craniata</taxon>
        <taxon>Vertebrata</taxon>
        <taxon>Euteleostomi</taxon>
        <taxon>Mammalia</taxon>
        <taxon>Eutheria</taxon>
        <taxon>Laurasiatheria</taxon>
        <taxon>Artiodactyla</taxon>
        <taxon>Ruminantia</taxon>
        <taxon>Pecora</taxon>
        <taxon>Bovidae</taxon>
        <taxon>Bovinae</taxon>
        <taxon>Bos</taxon>
    </lineage>
</organism>
<feature type="region of interest" description="Disordered" evidence="9">
    <location>
        <begin position="1"/>
        <end position="39"/>
    </location>
</feature>
<dbReference type="CDD" id="cd06450">
    <property type="entry name" value="DOPA_deC_like"/>
    <property type="match status" value="1"/>
</dbReference>
<dbReference type="GeneTree" id="ENSGT00940000158240"/>
<evidence type="ECO:0000256" key="3">
    <source>
        <dbReference type="ARBA" id="ARBA00011738"/>
    </source>
</evidence>
<keyword evidence="4" id="KW-0210">Decarboxylase</keyword>
<evidence type="ECO:0000256" key="9">
    <source>
        <dbReference type="SAM" id="MobiDB-lite"/>
    </source>
</evidence>
<dbReference type="GO" id="GO:0030170">
    <property type="term" value="F:pyridoxal phosphate binding"/>
    <property type="evidence" value="ECO:0007669"/>
    <property type="project" value="InterPro"/>
</dbReference>
<evidence type="ECO:0000256" key="5">
    <source>
        <dbReference type="ARBA" id="ARBA00022898"/>
    </source>
</evidence>
<keyword evidence="6 8" id="KW-0456">Lyase</keyword>
<dbReference type="AlphaFoldDB" id="A0A4W2HST3"/>
<dbReference type="PANTHER" id="PTHR45677">
    <property type="entry name" value="GLUTAMATE DECARBOXYLASE-RELATED"/>
    <property type="match status" value="1"/>
</dbReference>
<dbReference type="Ensembl" id="ENSBIXT00005045244.1">
    <property type="protein sequence ID" value="ENSBIXP00005034282.1"/>
    <property type="gene ID" value="ENSBIXG00005002243.1"/>
</dbReference>
<dbReference type="PANTHER" id="PTHR45677:SF8">
    <property type="entry name" value="CYSTEINE SULFINIC ACID DECARBOXYLASE"/>
    <property type="match status" value="1"/>
</dbReference>
<dbReference type="InterPro" id="IPR015421">
    <property type="entry name" value="PyrdxlP-dep_Trfase_major"/>
</dbReference>
<keyword evidence="5 7" id="KW-0663">Pyridoxal phosphate</keyword>
<dbReference type="InterPro" id="IPR002129">
    <property type="entry name" value="PyrdxlP-dep_de-COase"/>
</dbReference>
<dbReference type="Gene3D" id="3.90.1150.170">
    <property type="match status" value="1"/>
</dbReference>
<dbReference type="Pfam" id="PF00282">
    <property type="entry name" value="Pyridoxal_deC"/>
    <property type="match status" value="1"/>
</dbReference>
<gene>
    <name evidence="10" type="primary">CSAD</name>
</gene>
<comment type="cofactor">
    <cofactor evidence="1 7 8">
        <name>pyridoxal 5'-phosphate</name>
        <dbReference type="ChEBI" id="CHEBI:597326"/>
    </cofactor>
</comment>
<evidence type="ECO:0000256" key="8">
    <source>
        <dbReference type="RuleBase" id="RU000382"/>
    </source>
</evidence>
<protein>
    <submittedName>
        <fullName evidence="10">Cysteine sulfinic acid decarboxylase</fullName>
    </submittedName>
</protein>
<evidence type="ECO:0000256" key="4">
    <source>
        <dbReference type="ARBA" id="ARBA00022793"/>
    </source>
</evidence>
<dbReference type="Gene3D" id="3.40.640.10">
    <property type="entry name" value="Type I PLP-dependent aspartate aminotransferase-like (Major domain)"/>
    <property type="match status" value="1"/>
</dbReference>
<evidence type="ECO:0000256" key="7">
    <source>
        <dbReference type="PIRSR" id="PIRSR602129-50"/>
    </source>
</evidence>
<evidence type="ECO:0000256" key="1">
    <source>
        <dbReference type="ARBA" id="ARBA00001933"/>
    </source>
</evidence>
<proteinExistence type="inferred from homology"/>